<accession>A0AAW9RQ72</accession>
<dbReference type="RefSeq" id="WP_354697003.1">
    <property type="nucleotide sequence ID" value="NZ_JAZHOG010000017.1"/>
</dbReference>
<evidence type="ECO:0000313" key="3">
    <source>
        <dbReference type="Proteomes" id="UP001359886"/>
    </source>
</evidence>
<sequence>MSADQTDLKRWTRISLRTLHLIAVAGVGGGILFGLAEDLWRGYWWLALTSGGLMMLMDLVSSPVWLVQVRGVAIVTKLFLLVLLGLFPQWGRILLVTVIVISGAISHAPGKVRYYSLLHRRVIN</sequence>
<keyword evidence="1" id="KW-0472">Membrane</keyword>
<gene>
    <name evidence="2" type="ORF">V3330_18755</name>
</gene>
<evidence type="ECO:0000313" key="2">
    <source>
        <dbReference type="EMBL" id="MEJ8569676.1"/>
    </source>
</evidence>
<dbReference type="Proteomes" id="UP001359886">
    <property type="component" value="Unassembled WGS sequence"/>
</dbReference>
<dbReference type="EMBL" id="JAZHOG010000017">
    <property type="protein sequence ID" value="MEJ8569676.1"/>
    <property type="molecule type" value="Genomic_DNA"/>
</dbReference>
<keyword evidence="1" id="KW-1133">Transmembrane helix</keyword>
<keyword evidence="3" id="KW-1185">Reference proteome</keyword>
<protein>
    <submittedName>
        <fullName evidence="2">Uncharacterized protein</fullName>
    </submittedName>
</protein>
<comment type="caution">
    <text evidence="2">The sequence shown here is derived from an EMBL/GenBank/DDBJ whole genome shotgun (WGS) entry which is preliminary data.</text>
</comment>
<feature type="transmembrane region" description="Helical" evidence="1">
    <location>
        <begin position="42"/>
        <end position="60"/>
    </location>
</feature>
<reference evidence="2 3" key="1">
    <citation type="submission" date="2024-02" db="EMBL/GenBank/DDBJ databases">
        <title>A novel Wenzhouxiangellaceae bacterium, isolated from coastal sediments.</title>
        <authorList>
            <person name="Du Z.-J."/>
            <person name="Ye Y.-Q."/>
            <person name="Zhang X.-Y."/>
        </authorList>
    </citation>
    <scope>NUCLEOTIDE SEQUENCE [LARGE SCALE GENOMIC DNA]</scope>
    <source>
        <strain evidence="2 3">CH-27</strain>
    </source>
</reference>
<proteinExistence type="predicted"/>
<evidence type="ECO:0000256" key="1">
    <source>
        <dbReference type="SAM" id="Phobius"/>
    </source>
</evidence>
<name>A0AAW9RQ72_9GAMM</name>
<dbReference type="AlphaFoldDB" id="A0AAW9RQ72"/>
<keyword evidence="1" id="KW-0812">Transmembrane</keyword>
<feature type="transmembrane region" description="Helical" evidence="1">
    <location>
        <begin position="18"/>
        <end position="36"/>
    </location>
</feature>
<organism evidence="2 3">
    <name type="scientific">Elongatibacter sediminis</name>
    <dbReference type="NCBI Taxonomy" id="3119006"/>
    <lineage>
        <taxon>Bacteria</taxon>
        <taxon>Pseudomonadati</taxon>
        <taxon>Pseudomonadota</taxon>
        <taxon>Gammaproteobacteria</taxon>
        <taxon>Chromatiales</taxon>
        <taxon>Wenzhouxiangellaceae</taxon>
        <taxon>Elongatibacter</taxon>
    </lineage>
</organism>